<evidence type="ECO:0000256" key="8">
    <source>
        <dbReference type="SAM" id="Phobius"/>
    </source>
</evidence>
<keyword evidence="6 8" id="KW-1133">Transmembrane helix</keyword>
<dbReference type="CDD" id="cd06550">
    <property type="entry name" value="TM_ABC_iron-siderophores_like"/>
    <property type="match status" value="1"/>
</dbReference>
<dbReference type="FunFam" id="1.10.3470.10:FF:000001">
    <property type="entry name" value="Vitamin B12 ABC transporter permease BtuC"/>
    <property type="match status" value="1"/>
</dbReference>
<protein>
    <submittedName>
        <fullName evidence="9">Iron ABC transporter permease</fullName>
    </submittedName>
</protein>
<feature type="transmembrane region" description="Helical" evidence="8">
    <location>
        <begin position="284"/>
        <end position="313"/>
    </location>
</feature>
<accession>A0AAU7PNH5</accession>
<dbReference type="Pfam" id="PF01032">
    <property type="entry name" value="FecCD"/>
    <property type="match status" value="1"/>
</dbReference>
<name>A0AAU7PNH5_9FIRM</name>
<evidence type="ECO:0000256" key="7">
    <source>
        <dbReference type="ARBA" id="ARBA00023136"/>
    </source>
</evidence>
<feature type="transmembrane region" description="Helical" evidence="8">
    <location>
        <begin position="194"/>
        <end position="216"/>
    </location>
</feature>
<comment type="subcellular location">
    <subcellularLocation>
        <location evidence="1">Cell membrane</location>
        <topology evidence="1">Multi-pass membrane protein</topology>
    </subcellularLocation>
</comment>
<feature type="transmembrane region" description="Helical" evidence="8">
    <location>
        <begin position="163"/>
        <end position="182"/>
    </location>
</feature>
<dbReference type="RefSeq" id="WP_349946014.1">
    <property type="nucleotide sequence ID" value="NZ_CP157940.1"/>
</dbReference>
<evidence type="ECO:0000256" key="4">
    <source>
        <dbReference type="ARBA" id="ARBA00022475"/>
    </source>
</evidence>
<dbReference type="PANTHER" id="PTHR30472">
    <property type="entry name" value="FERRIC ENTEROBACTIN TRANSPORT SYSTEM PERMEASE PROTEIN"/>
    <property type="match status" value="1"/>
</dbReference>
<keyword evidence="7 8" id="KW-0472">Membrane</keyword>
<dbReference type="InterPro" id="IPR037294">
    <property type="entry name" value="ABC_BtuC-like"/>
</dbReference>
<feature type="transmembrane region" description="Helical" evidence="8">
    <location>
        <begin position="103"/>
        <end position="120"/>
    </location>
</feature>
<dbReference type="SUPFAM" id="SSF81345">
    <property type="entry name" value="ABC transporter involved in vitamin B12 uptake, BtuC"/>
    <property type="match status" value="1"/>
</dbReference>
<keyword evidence="3" id="KW-0813">Transport</keyword>
<proteinExistence type="inferred from homology"/>
<evidence type="ECO:0000256" key="5">
    <source>
        <dbReference type="ARBA" id="ARBA00022692"/>
    </source>
</evidence>
<reference evidence="9" key="1">
    <citation type="submission" date="2024-06" db="EMBL/GenBank/DDBJ databases">
        <title>Lacrimispora cavernae sp. nov., a novel anaerobe isolated from bat guano pile inside a cave.</title>
        <authorList>
            <person name="Miller S.L."/>
            <person name="Lu N."/>
            <person name="King J."/>
            <person name="Sankaranarayanan K."/>
            <person name="Lawson P.A."/>
        </authorList>
    </citation>
    <scope>NUCLEOTIDE SEQUENCE</scope>
    <source>
        <strain evidence="9">BS-2</strain>
    </source>
</reference>
<evidence type="ECO:0000256" key="6">
    <source>
        <dbReference type="ARBA" id="ARBA00022989"/>
    </source>
</evidence>
<keyword evidence="4" id="KW-1003">Cell membrane</keyword>
<dbReference type="InterPro" id="IPR000522">
    <property type="entry name" value="ABC_transptr_permease_BtuC"/>
</dbReference>
<feature type="transmembrane region" description="Helical" evidence="8">
    <location>
        <begin position="325"/>
        <end position="347"/>
    </location>
</feature>
<dbReference type="GO" id="GO:0022857">
    <property type="term" value="F:transmembrane transporter activity"/>
    <property type="evidence" value="ECO:0007669"/>
    <property type="project" value="InterPro"/>
</dbReference>
<feature type="transmembrane region" description="Helical" evidence="8">
    <location>
        <begin position="353"/>
        <end position="372"/>
    </location>
</feature>
<dbReference type="EMBL" id="CP157940">
    <property type="protein sequence ID" value="XBS53800.1"/>
    <property type="molecule type" value="Genomic_DNA"/>
</dbReference>
<comment type="similarity">
    <text evidence="2">Belongs to the binding-protein-dependent transport system permease family. FecCD subfamily.</text>
</comment>
<sequence length="379" mass="39570">MNKVKFSSANNKITFGQEVLKSKKSSAAGNTELFPFRLVVALLCAALVLSIFLALGLGAVHISLPDTYAIIMNRLFGLERPGTGEVLRSANASIIWKIRFPRVLLGVAAGAGLSLCGSVMQATIQNPLAEPYILGISSGASLGATIAVFIGTAVPLAGSISSVSLLAFLGAAGATGAVLFLASMGGQATSGKLILSGTIINAICTSFSNFIISVSGDGNGMLSIKFWTMGSLTRGSWNNLILPSCVVAASCIFFLSQYRTLNTMLLGDEAASTLGVNLSFYRKLYMSVAALLTGVLVSACGVIGFVGLMIPHIARAVVGADHRRLLPITVLMGGIFLVWADALARIIIPNGELAIGIVTSMIGAPFFAYILIKRHYRFG</sequence>
<keyword evidence="5 8" id="KW-0812">Transmembrane</keyword>
<evidence type="ECO:0000256" key="2">
    <source>
        <dbReference type="ARBA" id="ARBA00007935"/>
    </source>
</evidence>
<organism evidence="9">
    <name type="scientific">Lacrimispora sp. BS-2</name>
    <dbReference type="NCBI Taxonomy" id="3151850"/>
    <lineage>
        <taxon>Bacteria</taxon>
        <taxon>Bacillati</taxon>
        <taxon>Bacillota</taxon>
        <taxon>Clostridia</taxon>
        <taxon>Lachnospirales</taxon>
        <taxon>Lachnospiraceae</taxon>
        <taxon>Lacrimispora</taxon>
    </lineage>
</organism>
<dbReference type="Gene3D" id="1.10.3470.10">
    <property type="entry name" value="ABC transporter involved in vitamin B12 uptake, BtuC"/>
    <property type="match status" value="1"/>
</dbReference>
<dbReference type="AlphaFoldDB" id="A0AAU7PNH5"/>
<dbReference type="PANTHER" id="PTHR30472:SF25">
    <property type="entry name" value="ABC TRANSPORTER PERMEASE PROTEIN MJ0876-RELATED"/>
    <property type="match status" value="1"/>
</dbReference>
<evidence type="ECO:0000256" key="1">
    <source>
        <dbReference type="ARBA" id="ARBA00004651"/>
    </source>
</evidence>
<dbReference type="GO" id="GO:0005886">
    <property type="term" value="C:plasma membrane"/>
    <property type="evidence" value="ECO:0007669"/>
    <property type="project" value="UniProtKB-SubCell"/>
</dbReference>
<evidence type="ECO:0000313" key="9">
    <source>
        <dbReference type="EMBL" id="XBS53800.1"/>
    </source>
</evidence>
<gene>
    <name evidence="9" type="ORF">ABFV83_18660</name>
</gene>
<feature type="transmembrane region" description="Helical" evidence="8">
    <location>
        <begin position="132"/>
        <end position="156"/>
    </location>
</feature>
<evidence type="ECO:0000256" key="3">
    <source>
        <dbReference type="ARBA" id="ARBA00022448"/>
    </source>
</evidence>
<feature type="transmembrane region" description="Helical" evidence="8">
    <location>
        <begin position="237"/>
        <end position="256"/>
    </location>
</feature>
<feature type="transmembrane region" description="Helical" evidence="8">
    <location>
        <begin position="38"/>
        <end position="64"/>
    </location>
</feature>
<dbReference type="GO" id="GO:0033214">
    <property type="term" value="P:siderophore-iron import into cell"/>
    <property type="evidence" value="ECO:0007669"/>
    <property type="project" value="TreeGrafter"/>
</dbReference>